<evidence type="ECO:0000313" key="2">
    <source>
        <dbReference type="Proteomes" id="UP000019487"/>
    </source>
</evidence>
<dbReference type="HOGENOM" id="CLU_2639496_0_0_1"/>
<protein>
    <submittedName>
        <fullName evidence="1">Uncharacterized protein</fullName>
    </submittedName>
</protein>
<name>W9CMK7_SCLBF</name>
<dbReference type="AlphaFoldDB" id="W9CMK7"/>
<dbReference type="EMBL" id="AYSA01000162">
    <property type="protein sequence ID" value="ESZ95864.1"/>
    <property type="molecule type" value="Genomic_DNA"/>
</dbReference>
<comment type="caution">
    <text evidence="1">The sequence shown here is derived from an EMBL/GenBank/DDBJ whole genome shotgun (WGS) entry which is preliminary data.</text>
</comment>
<sequence length="77" mass="8565">MVHSGNDSVATFLTSGEEVNAKNLANSCIYIQPKSPTTYLCMTGLIPLDKQHMQILAKLSVKKFELNQLMDTDFSKD</sequence>
<evidence type="ECO:0000313" key="1">
    <source>
        <dbReference type="EMBL" id="ESZ95864.1"/>
    </source>
</evidence>
<keyword evidence="2" id="KW-1185">Reference proteome</keyword>
<organism evidence="1 2">
    <name type="scientific">Sclerotinia borealis (strain F-4128)</name>
    <dbReference type="NCBI Taxonomy" id="1432307"/>
    <lineage>
        <taxon>Eukaryota</taxon>
        <taxon>Fungi</taxon>
        <taxon>Dikarya</taxon>
        <taxon>Ascomycota</taxon>
        <taxon>Pezizomycotina</taxon>
        <taxon>Leotiomycetes</taxon>
        <taxon>Helotiales</taxon>
        <taxon>Sclerotiniaceae</taxon>
        <taxon>Sclerotinia</taxon>
    </lineage>
</organism>
<gene>
    <name evidence="1" type="ORF">SBOR_3758</name>
</gene>
<reference evidence="1 2" key="1">
    <citation type="journal article" date="2014" name="Genome Announc.">
        <title>Draft genome sequence of Sclerotinia borealis, a psychrophilic plant pathogenic fungus.</title>
        <authorList>
            <person name="Mardanov A.V."/>
            <person name="Beletsky A.V."/>
            <person name="Kadnikov V.V."/>
            <person name="Ignatov A.N."/>
            <person name="Ravin N.V."/>
        </authorList>
    </citation>
    <scope>NUCLEOTIDE SEQUENCE [LARGE SCALE GENOMIC DNA]</scope>
    <source>
        <strain evidence="2">F-4157</strain>
    </source>
</reference>
<accession>W9CMK7</accession>
<dbReference type="Proteomes" id="UP000019487">
    <property type="component" value="Unassembled WGS sequence"/>
</dbReference>
<proteinExistence type="predicted"/>